<dbReference type="RefSeq" id="XP_008095013.1">
    <property type="nucleotide sequence ID" value="XM_008096822.1"/>
</dbReference>
<dbReference type="AlphaFoldDB" id="E3QJF5"/>
<dbReference type="HOGENOM" id="CLU_2533550_0_0_1"/>
<name>E3QJF5_COLGM</name>
<dbReference type="VEuPathDB" id="FungiDB:GLRG_06137"/>
<feature type="compositionally biased region" description="Basic and acidic residues" evidence="1">
    <location>
        <begin position="35"/>
        <end position="50"/>
    </location>
</feature>
<evidence type="ECO:0000313" key="2">
    <source>
        <dbReference type="EMBL" id="EFQ30993.1"/>
    </source>
</evidence>
<dbReference type="Proteomes" id="UP000008782">
    <property type="component" value="Unassembled WGS sequence"/>
</dbReference>
<evidence type="ECO:0000313" key="3">
    <source>
        <dbReference type="Proteomes" id="UP000008782"/>
    </source>
</evidence>
<gene>
    <name evidence="2" type="ORF">GLRG_06137</name>
</gene>
<feature type="region of interest" description="Disordered" evidence="1">
    <location>
        <begin position="31"/>
        <end position="59"/>
    </location>
</feature>
<proteinExistence type="predicted"/>
<evidence type="ECO:0000256" key="1">
    <source>
        <dbReference type="SAM" id="MobiDB-lite"/>
    </source>
</evidence>
<reference evidence="3" key="1">
    <citation type="journal article" date="2012" name="Nat. Genet.">
        <title>Lifestyle transitions in plant pathogenic Colletotrichum fungi deciphered by genome and transcriptome analyses.</title>
        <authorList>
            <person name="O'Connell R.J."/>
            <person name="Thon M.R."/>
            <person name="Hacquard S."/>
            <person name="Amyotte S.G."/>
            <person name="Kleemann J."/>
            <person name="Torres M.F."/>
            <person name="Damm U."/>
            <person name="Buiate E.A."/>
            <person name="Epstein L."/>
            <person name="Alkan N."/>
            <person name="Altmueller J."/>
            <person name="Alvarado-Balderrama L."/>
            <person name="Bauser C.A."/>
            <person name="Becker C."/>
            <person name="Birren B.W."/>
            <person name="Chen Z."/>
            <person name="Choi J."/>
            <person name="Crouch J.A."/>
            <person name="Duvick J.P."/>
            <person name="Farman M.A."/>
            <person name="Gan P."/>
            <person name="Heiman D."/>
            <person name="Henrissat B."/>
            <person name="Howard R.J."/>
            <person name="Kabbage M."/>
            <person name="Koch C."/>
            <person name="Kracher B."/>
            <person name="Kubo Y."/>
            <person name="Law A.D."/>
            <person name="Lebrun M.-H."/>
            <person name="Lee Y.-H."/>
            <person name="Miyara I."/>
            <person name="Moore N."/>
            <person name="Neumann U."/>
            <person name="Nordstroem K."/>
            <person name="Panaccione D.G."/>
            <person name="Panstruga R."/>
            <person name="Place M."/>
            <person name="Proctor R.H."/>
            <person name="Prusky D."/>
            <person name="Rech G."/>
            <person name="Reinhardt R."/>
            <person name="Rollins J.A."/>
            <person name="Rounsley S."/>
            <person name="Schardl C.L."/>
            <person name="Schwartz D.C."/>
            <person name="Shenoy N."/>
            <person name="Shirasu K."/>
            <person name="Sikhakolli U.R."/>
            <person name="Stueber K."/>
            <person name="Sukno S.A."/>
            <person name="Sweigard J.A."/>
            <person name="Takano Y."/>
            <person name="Takahara H."/>
            <person name="Trail F."/>
            <person name="van der Does H.C."/>
            <person name="Voll L.M."/>
            <person name="Will I."/>
            <person name="Young S."/>
            <person name="Zeng Q."/>
            <person name="Zhang J."/>
            <person name="Zhou S."/>
            <person name="Dickman M.B."/>
            <person name="Schulze-Lefert P."/>
            <person name="Ver Loren van Themaat E."/>
            <person name="Ma L.-J."/>
            <person name="Vaillancourt L.J."/>
        </authorList>
    </citation>
    <scope>NUCLEOTIDE SEQUENCE [LARGE SCALE GENOMIC DNA]</scope>
    <source>
        <strain evidence="3">M1.001 / M2 / FGSC 10212</strain>
    </source>
</reference>
<protein>
    <submittedName>
        <fullName evidence="2">Uncharacterized protein</fullName>
    </submittedName>
</protein>
<dbReference type="EMBL" id="GG697352">
    <property type="protein sequence ID" value="EFQ30993.1"/>
    <property type="molecule type" value="Genomic_DNA"/>
</dbReference>
<dbReference type="GeneID" id="24411502"/>
<keyword evidence="3" id="KW-1185">Reference proteome</keyword>
<sequence length="84" mass="9598">MLLANRAWPNRRFVPCMPGKLGMQRRVAPLPSAGEEMKEEKNENENENRASKQATGCLPEKKGKEKRAIIIIIIIINKNKEKNK</sequence>
<organism evidence="3">
    <name type="scientific">Colletotrichum graminicola (strain M1.001 / M2 / FGSC 10212)</name>
    <name type="common">Maize anthracnose fungus</name>
    <name type="synonym">Glomerella graminicola</name>
    <dbReference type="NCBI Taxonomy" id="645133"/>
    <lineage>
        <taxon>Eukaryota</taxon>
        <taxon>Fungi</taxon>
        <taxon>Dikarya</taxon>
        <taxon>Ascomycota</taxon>
        <taxon>Pezizomycotina</taxon>
        <taxon>Sordariomycetes</taxon>
        <taxon>Hypocreomycetidae</taxon>
        <taxon>Glomerellales</taxon>
        <taxon>Glomerellaceae</taxon>
        <taxon>Colletotrichum</taxon>
        <taxon>Colletotrichum graminicola species complex</taxon>
    </lineage>
</organism>
<accession>E3QJF5</accession>
<feature type="non-terminal residue" evidence="2">
    <location>
        <position position="84"/>
    </location>
</feature>